<evidence type="ECO:0000313" key="2">
    <source>
        <dbReference type="Proteomes" id="UP001157017"/>
    </source>
</evidence>
<dbReference type="Proteomes" id="UP001157017">
    <property type="component" value="Unassembled WGS sequence"/>
</dbReference>
<protein>
    <submittedName>
        <fullName evidence="1">Uncharacterized protein</fullName>
    </submittedName>
</protein>
<gene>
    <name evidence="1" type="ORF">GCM10025868_27830</name>
</gene>
<sequence length="79" mass="8923">MREYLPQAIDQYVALPEDYARRDRGGPGTSPADDLVAQARLLLEGAQQAQRAVYESDAQEPAIGRRFLDTKFRRSDLDL</sequence>
<evidence type="ECO:0000313" key="1">
    <source>
        <dbReference type="EMBL" id="GMA87533.1"/>
    </source>
</evidence>
<name>A0ABQ6JH58_9ACTN</name>
<comment type="caution">
    <text evidence="1">The sequence shown here is derived from an EMBL/GenBank/DDBJ whole genome shotgun (WGS) entry which is preliminary data.</text>
</comment>
<reference evidence="2" key="1">
    <citation type="journal article" date="2019" name="Int. J. Syst. Evol. Microbiol.">
        <title>The Global Catalogue of Microorganisms (GCM) 10K type strain sequencing project: providing services to taxonomists for standard genome sequencing and annotation.</title>
        <authorList>
            <consortium name="The Broad Institute Genomics Platform"/>
            <consortium name="The Broad Institute Genome Sequencing Center for Infectious Disease"/>
            <person name="Wu L."/>
            <person name="Ma J."/>
        </authorList>
    </citation>
    <scope>NUCLEOTIDE SEQUENCE [LARGE SCALE GENOMIC DNA]</scope>
    <source>
        <strain evidence="2">NBRC 108730</strain>
    </source>
</reference>
<proteinExistence type="predicted"/>
<dbReference type="EMBL" id="BSUZ01000001">
    <property type="protein sequence ID" value="GMA87533.1"/>
    <property type="molecule type" value="Genomic_DNA"/>
</dbReference>
<organism evidence="1 2">
    <name type="scientific">Angustibacter aerolatus</name>
    <dbReference type="NCBI Taxonomy" id="1162965"/>
    <lineage>
        <taxon>Bacteria</taxon>
        <taxon>Bacillati</taxon>
        <taxon>Actinomycetota</taxon>
        <taxon>Actinomycetes</taxon>
        <taxon>Kineosporiales</taxon>
        <taxon>Kineosporiaceae</taxon>
    </lineage>
</organism>
<keyword evidence="2" id="KW-1185">Reference proteome</keyword>
<accession>A0ABQ6JH58</accession>